<keyword evidence="2" id="KW-1015">Disulfide bond</keyword>
<comment type="similarity">
    <text evidence="3">Belongs to the PMEI family.</text>
</comment>
<comment type="caution">
    <text evidence="6">The sequence shown here is derived from an EMBL/GenBank/DDBJ whole genome shotgun (WGS) entry which is preliminary data.</text>
</comment>
<dbReference type="InterPro" id="IPR035513">
    <property type="entry name" value="Invertase/methylesterase_inhib"/>
</dbReference>
<evidence type="ECO:0000313" key="6">
    <source>
        <dbReference type="EMBL" id="KAL3742395.1"/>
    </source>
</evidence>
<sequence length="180" mass="19520">MATSHALLLFCNLAFGLLALSVVVESSVVPPDYAEVDHVCSRTAPYYDKFCKDVLESDPRAPGADALTLAYVAFGLAHRNASGTRDQITSLLSNSTGLVRQHLERCRGYYATALANIQEALNDMDSKTYGRLTYFSASLLDRAKDCESAFKGTKSPLTDNNEDLKGFSVIGVSIAEELIV</sequence>
<dbReference type="AlphaFoldDB" id="A0ABD3L2L3"/>
<evidence type="ECO:0000256" key="4">
    <source>
        <dbReference type="SAM" id="SignalP"/>
    </source>
</evidence>
<dbReference type="Gene3D" id="1.20.140.40">
    <property type="entry name" value="Invertase/pectin methylesterase inhibitor family protein"/>
    <property type="match status" value="1"/>
</dbReference>
<dbReference type="Proteomes" id="UP001634007">
    <property type="component" value="Unassembled WGS sequence"/>
</dbReference>
<accession>A0ABD3L2L3</accession>
<evidence type="ECO:0000259" key="5">
    <source>
        <dbReference type="SMART" id="SM00856"/>
    </source>
</evidence>
<protein>
    <recommendedName>
        <fullName evidence="5">Pectinesterase inhibitor domain-containing protein</fullName>
    </recommendedName>
</protein>
<gene>
    <name evidence="6" type="ORF">ACJRO7_017810</name>
</gene>
<feature type="chain" id="PRO_5044892522" description="Pectinesterase inhibitor domain-containing protein" evidence="4">
    <location>
        <begin position="20"/>
        <end position="180"/>
    </location>
</feature>
<dbReference type="InterPro" id="IPR006501">
    <property type="entry name" value="Pectinesterase_inhib_dom"/>
</dbReference>
<feature type="domain" description="Pectinesterase inhibitor" evidence="5">
    <location>
        <begin position="31"/>
        <end position="174"/>
    </location>
</feature>
<dbReference type="NCBIfam" id="TIGR01614">
    <property type="entry name" value="PME_inhib"/>
    <property type="match status" value="1"/>
</dbReference>
<feature type="signal peptide" evidence="4">
    <location>
        <begin position="1"/>
        <end position="19"/>
    </location>
</feature>
<dbReference type="CDD" id="cd14859">
    <property type="entry name" value="PMEI_like"/>
    <property type="match status" value="1"/>
</dbReference>
<organism evidence="6 7">
    <name type="scientific">Eucalyptus globulus</name>
    <name type="common">Tasmanian blue gum</name>
    <dbReference type="NCBI Taxonomy" id="34317"/>
    <lineage>
        <taxon>Eukaryota</taxon>
        <taxon>Viridiplantae</taxon>
        <taxon>Streptophyta</taxon>
        <taxon>Embryophyta</taxon>
        <taxon>Tracheophyta</taxon>
        <taxon>Spermatophyta</taxon>
        <taxon>Magnoliopsida</taxon>
        <taxon>eudicotyledons</taxon>
        <taxon>Gunneridae</taxon>
        <taxon>Pentapetalae</taxon>
        <taxon>rosids</taxon>
        <taxon>malvids</taxon>
        <taxon>Myrtales</taxon>
        <taxon>Myrtaceae</taxon>
        <taxon>Myrtoideae</taxon>
        <taxon>Eucalypteae</taxon>
        <taxon>Eucalyptus</taxon>
    </lineage>
</organism>
<dbReference type="PANTHER" id="PTHR35357:SF8">
    <property type="entry name" value="OS01G0111000 PROTEIN"/>
    <property type="match status" value="1"/>
</dbReference>
<keyword evidence="7" id="KW-1185">Reference proteome</keyword>
<dbReference type="PANTHER" id="PTHR35357">
    <property type="entry name" value="OS02G0537100 PROTEIN"/>
    <property type="match status" value="1"/>
</dbReference>
<dbReference type="SMART" id="SM00856">
    <property type="entry name" value="PMEI"/>
    <property type="match status" value="1"/>
</dbReference>
<dbReference type="SUPFAM" id="SSF101148">
    <property type="entry name" value="Plant invertase/pectin methylesterase inhibitor"/>
    <property type="match status" value="1"/>
</dbReference>
<proteinExistence type="inferred from homology"/>
<evidence type="ECO:0000256" key="2">
    <source>
        <dbReference type="ARBA" id="ARBA00023157"/>
    </source>
</evidence>
<reference evidence="6 7" key="1">
    <citation type="submission" date="2024-11" db="EMBL/GenBank/DDBJ databases">
        <title>Chromosome-level genome assembly of Eucalyptus globulus Labill. provides insights into its genome evolution.</title>
        <authorList>
            <person name="Li X."/>
        </authorList>
    </citation>
    <scope>NUCLEOTIDE SEQUENCE [LARGE SCALE GENOMIC DNA]</scope>
    <source>
        <strain evidence="6">CL2024</strain>
        <tissue evidence="6">Fresh tender leaves</tissue>
    </source>
</reference>
<keyword evidence="1 4" id="KW-0732">Signal</keyword>
<evidence type="ECO:0000256" key="3">
    <source>
        <dbReference type="ARBA" id="ARBA00038471"/>
    </source>
</evidence>
<name>A0ABD3L2L3_EUCGL</name>
<evidence type="ECO:0000256" key="1">
    <source>
        <dbReference type="ARBA" id="ARBA00022729"/>
    </source>
</evidence>
<dbReference type="Pfam" id="PF04043">
    <property type="entry name" value="PMEI"/>
    <property type="match status" value="1"/>
</dbReference>
<dbReference type="EMBL" id="JBJKBG010000004">
    <property type="protein sequence ID" value="KAL3742395.1"/>
    <property type="molecule type" value="Genomic_DNA"/>
</dbReference>
<evidence type="ECO:0000313" key="7">
    <source>
        <dbReference type="Proteomes" id="UP001634007"/>
    </source>
</evidence>